<protein>
    <recommendedName>
        <fullName evidence="7 8">Ribonuclease P protein component</fullName>
        <shortName evidence="7">RNase P protein</shortName>
        <shortName evidence="7">RNaseP protein</shortName>
        <ecNumber evidence="7 8">3.1.26.5</ecNumber>
    </recommendedName>
    <alternativeName>
        <fullName evidence="7">Protein C5</fullName>
    </alternativeName>
</protein>
<dbReference type="PROSITE" id="PS00648">
    <property type="entry name" value="RIBONUCLEASE_P"/>
    <property type="match status" value="1"/>
</dbReference>
<comment type="catalytic activity">
    <reaction evidence="7">
        <text>Endonucleolytic cleavage of RNA, removing 5'-extranucleotides from tRNA precursor.</text>
        <dbReference type="EC" id="3.1.26.5"/>
    </reaction>
</comment>
<dbReference type="GO" id="GO:0030677">
    <property type="term" value="C:ribonuclease P complex"/>
    <property type="evidence" value="ECO:0007669"/>
    <property type="project" value="TreeGrafter"/>
</dbReference>
<keyword evidence="2 7" id="KW-0819">tRNA processing</keyword>
<dbReference type="NCBIfam" id="TIGR00188">
    <property type="entry name" value="rnpA"/>
    <property type="match status" value="1"/>
</dbReference>
<evidence type="ECO:0000313" key="9">
    <source>
        <dbReference type="EMBL" id="ADV46555.1"/>
    </source>
</evidence>
<proteinExistence type="inferred from homology"/>
<evidence type="ECO:0000256" key="2">
    <source>
        <dbReference type="ARBA" id="ARBA00022694"/>
    </source>
</evidence>
<dbReference type="PANTHER" id="PTHR33992:SF1">
    <property type="entry name" value="RIBONUCLEASE P PROTEIN COMPONENT"/>
    <property type="match status" value="1"/>
</dbReference>
<dbReference type="InterPro" id="IPR000100">
    <property type="entry name" value="RNase_P"/>
</dbReference>
<evidence type="ECO:0000256" key="8">
    <source>
        <dbReference type="NCBIfam" id="TIGR00188"/>
    </source>
</evidence>
<comment type="function">
    <text evidence="1 7">RNaseP catalyzes the removal of the 5'-leader sequence from pre-tRNA to produce the mature 5'-terminus. It can also cleave other RNA substrates such as 4.5S RNA. The protein component plays an auxiliary but essential role in vivo by binding to the 5'-leader sequence and broadening the substrate specificity of the ribozyme.</text>
</comment>
<evidence type="ECO:0000256" key="7">
    <source>
        <dbReference type="HAMAP-Rule" id="MF_00227"/>
    </source>
</evidence>
<evidence type="ECO:0000256" key="6">
    <source>
        <dbReference type="ARBA" id="ARBA00022884"/>
    </source>
</evidence>
<dbReference type="eggNOG" id="COG0594">
    <property type="taxonomic scope" value="Bacteria"/>
</dbReference>
<dbReference type="Gene3D" id="3.30.230.10">
    <property type="match status" value="1"/>
</dbReference>
<dbReference type="HOGENOM" id="CLU_117179_9_5_7"/>
<dbReference type="STRING" id="749222.Nitsa_1304"/>
<dbReference type="InterPro" id="IPR020539">
    <property type="entry name" value="RNase_P_CS"/>
</dbReference>
<dbReference type="GO" id="GO:0004526">
    <property type="term" value="F:ribonuclease P activity"/>
    <property type="evidence" value="ECO:0007669"/>
    <property type="project" value="UniProtKB-UniRule"/>
</dbReference>
<dbReference type="GO" id="GO:0000049">
    <property type="term" value="F:tRNA binding"/>
    <property type="evidence" value="ECO:0007669"/>
    <property type="project" value="UniProtKB-UniRule"/>
</dbReference>
<sequence length="121" mass="14175">MGRLNRFQRITQQRDFDRVYRRADKVWHTPWFVLFYQKGSRYSVAFVAGKKVGKAVARNRAKRRLRALFQERIAEYRPGSYILVAKAAILDVEYAELQQAWSKALERSGAIQPSARRAVRS</sequence>
<comment type="similarity">
    <text evidence="7">Belongs to the RnpA family.</text>
</comment>
<dbReference type="EMBL" id="CP002452">
    <property type="protein sequence ID" value="ADV46555.1"/>
    <property type="molecule type" value="Genomic_DNA"/>
</dbReference>
<keyword evidence="5 7" id="KW-0378">Hydrolase</keyword>
<dbReference type="Pfam" id="PF00825">
    <property type="entry name" value="Ribonuclease_P"/>
    <property type="match status" value="1"/>
</dbReference>
<gene>
    <name evidence="7" type="primary">rnpA</name>
    <name evidence="9" type="ordered locus">Nitsa_1304</name>
</gene>
<dbReference type="KEGG" id="nsa:Nitsa_1304"/>
<dbReference type="InterPro" id="IPR020568">
    <property type="entry name" value="Ribosomal_Su5_D2-typ_SF"/>
</dbReference>
<dbReference type="GO" id="GO:0042781">
    <property type="term" value="F:3'-tRNA processing endoribonuclease activity"/>
    <property type="evidence" value="ECO:0007669"/>
    <property type="project" value="TreeGrafter"/>
</dbReference>
<dbReference type="HAMAP" id="MF_00227">
    <property type="entry name" value="RNase_P"/>
    <property type="match status" value="1"/>
</dbReference>
<dbReference type="SUPFAM" id="SSF54211">
    <property type="entry name" value="Ribosomal protein S5 domain 2-like"/>
    <property type="match status" value="1"/>
</dbReference>
<comment type="subunit">
    <text evidence="7">Consists of a catalytic RNA component (M1 or rnpB) and a protein subunit.</text>
</comment>
<dbReference type="GO" id="GO:0001682">
    <property type="term" value="P:tRNA 5'-leader removal"/>
    <property type="evidence" value="ECO:0007669"/>
    <property type="project" value="UniProtKB-UniRule"/>
</dbReference>
<evidence type="ECO:0000256" key="4">
    <source>
        <dbReference type="ARBA" id="ARBA00022759"/>
    </source>
</evidence>
<organism evidence="9 10">
    <name type="scientific">Nitratifractor salsuginis (strain DSM 16511 / JCM 12458 / E9I37-1)</name>
    <dbReference type="NCBI Taxonomy" id="749222"/>
    <lineage>
        <taxon>Bacteria</taxon>
        <taxon>Pseudomonadati</taxon>
        <taxon>Campylobacterota</taxon>
        <taxon>Epsilonproteobacteria</taxon>
        <taxon>Campylobacterales</taxon>
        <taxon>Sulfurovaceae</taxon>
        <taxon>Nitratifractor</taxon>
    </lineage>
</organism>
<evidence type="ECO:0000256" key="5">
    <source>
        <dbReference type="ARBA" id="ARBA00022801"/>
    </source>
</evidence>
<keyword evidence="10" id="KW-1185">Reference proteome</keyword>
<keyword evidence="6 7" id="KW-0694">RNA-binding</keyword>
<dbReference type="EC" id="3.1.26.5" evidence="7 8"/>
<reference evidence="9 10" key="1">
    <citation type="journal article" date="2011" name="Stand. Genomic Sci.">
        <title>Complete genome sequence of Nitratifractor salsuginis type strain (E9I37-1).</title>
        <authorList>
            <person name="Anderson I."/>
            <person name="Sikorski J."/>
            <person name="Zeytun A."/>
            <person name="Nolan M."/>
            <person name="Lapidus A."/>
            <person name="Lucas S."/>
            <person name="Hammon N."/>
            <person name="Deshpande S."/>
            <person name="Cheng J.F."/>
            <person name="Tapia R."/>
            <person name="Han C."/>
            <person name="Goodwin L."/>
            <person name="Pitluck S."/>
            <person name="Liolios K."/>
            <person name="Pagani I."/>
            <person name="Ivanova N."/>
            <person name="Huntemann M."/>
            <person name="Mavromatis K."/>
            <person name="Ovchinikova G."/>
            <person name="Pati A."/>
            <person name="Chen A."/>
            <person name="Palaniappan K."/>
            <person name="Land M."/>
            <person name="Hauser L."/>
            <person name="Brambilla E.M."/>
            <person name="Ngatchou-Djao O.D."/>
            <person name="Rohde M."/>
            <person name="Tindall B.J."/>
            <person name="Goker M."/>
            <person name="Detter J.C."/>
            <person name="Woyke T."/>
            <person name="Bristow J."/>
            <person name="Eisen J.A."/>
            <person name="Markowitz V."/>
            <person name="Hugenholtz P."/>
            <person name="Klenk H.P."/>
            <person name="Kyrpides N.C."/>
        </authorList>
    </citation>
    <scope>NUCLEOTIDE SEQUENCE [LARGE SCALE GENOMIC DNA]</scope>
    <source>
        <strain evidence="10">DSM 16511 / JCM 12458 / E9I37-1</strain>
    </source>
</reference>
<evidence type="ECO:0000313" key="10">
    <source>
        <dbReference type="Proteomes" id="UP000008633"/>
    </source>
</evidence>
<dbReference type="AlphaFoldDB" id="E6WYW9"/>
<dbReference type="PANTHER" id="PTHR33992">
    <property type="entry name" value="RIBONUCLEASE P PROTEIN COMPONENT"/>
    <property type="match status" value="1"/>
</dbReference>
<dbReference type="Proteomes" id="UP000008633">
    <property type="component" value="Chromosome"/>
</dbReference>
<dbReference type="InterPro" id="IPR014721">
    <property type="entry name" value="Ribsml_uS5_D2-typ_fold_subgr"/>
</dbReference>
<evidence type="ECO:0000256" key="3">
    <source>
        <dbReference type="ARBA" id="ARBA00022722"/>
    </source>
</evidence>
<reference evidence="10" key="2">
    <citation type="submission" date="2011-01" db="EMBL/GenBank/DDBJ databases">
        <title>The complete genome of Nitratifractor salsuginis DSM 16511.</title>
        <authorList>
            <consortium name="US DOE Joint Genome Institute (JGI-PGF)"/>
            <person name="Lucas S."/>
            <person name="Copeland A."/>
            <person name="Lapidus A."/>
            <person name="Bruce D."/>
            <person name="Goodwin L."/>
            <person name="Pitluck S."/>
            <person name="Kyrpides N."/>
            <person name="Mavromatis K."/>
            <person name="Ivanova N."/>
            <person name="Mikhailova N."/>
            <person name="Zeytun A."/>
            <person name="Detter J.C."/>
            <person name="Tapia R."/>
            <person name="Han C."/>
            <person name="Land M."/>
            <person name="Hauser L."/>
            <person name="Markowitz V."/>
            <person name="Cheng J.-F."/>
            <person name="Hugenholtz P."/>
            <person name="Woyke T."/>
            <person name="Wu D."/>
            <person name="Tindall B."/>
            <person name="Schuetze A."/>
            <person name="Brambilla E."/>
            <person name="Klenk H.-P."/>
            <person name="Eisen J.A."/>
        </authorList>
    </citation>
    <scope>NUCLEOTIDE SEQUENCE [LARGE SCALE GENOMIC DNA]</scope>
    <source>
        <strain evidence="10">DSM 16511 / JCM 12458 / E9I37-1</strain>
    </source>
</reference>
<name>E6WYW9_NITSE</name>
<keyword evidence="4 7" id="KW-0255">Endonuclease</keyword>
<keyword evidence="3 7" id="KW-0540">Nuclease</keyword>
<evidence type="ECO:0000256" key="1">
    <source>
        <dbReference type="ARBA" id="ARBA00002663"/>
    </source>
</evidence>
<dbReference type="RefSeq" id="WP_013554245.1">
    <property type="nucleotide sequence ID" value="NC_014935.1"/>
</dbReference>
<dbReference type="OrthoDB" id="9810867at2"/>
<accession>E6WYW9</accession>